<evidence type="ECO:0000313" key="9">
    <source>
        <dbReference type="EMBL" id="MCR6481283.1"/>
    </source>
</evidence>
<dbReference type="InterPro" id="IPR009003">
    <property type="entry name" value="Peptidase_S1_PA"/>
</dbReference>
<keyword evidence="2" id="KW-0645">Protease</keyword>
<evidence type="ECO:0000256" key="6">
    <source>
        <dbReference type="ARBA" id="ARBA00023145"/>
    </source>
</evidence>
<reference evidence="9" key="1">
    <citation type="submission" date="2022-06" db="EMBL/GenBank/DDBJ databases">
        <title>Amycolatopsis iheyaensis sp. nov., a new species of the genus Amycolatopsis isolated from soil in Iheya island, Japan.</title>
        <authorList>
            <person name="Ngamcharungchit C."/>
            <person name="Kanto H."/>
            <person name="Take A."/>
            <person name="Intra B."/>
            <person name="Matsumoto A."/>
            <person name="Panbangred W."/>
            <person name="Inahashi Y."/>
        </authorList>
    </citation>
    <scope>NUCLEOTIDE SEQUENCE</scope>
    <source>
        <strain evidence="9">OK19-0408</strain>
    </source>
</reference>
<keyword evidence="7" id="KW-1015">Disulfide bond</keyword>
<dbReference type="PRINTS" id="PR00861">
    <property type="entry name" value="ALYTICPTASE"/>
</dbReference>
<dbReference type="Proteomes" id="UP001144096">
    <property type="component" value="Unassembled WGS sequence"/>
</dbReference>
<dbReference type="Gene3D" id="2.40.10.10">
    <property type="entry name" value="Trypsin-like serine proteases"/>
    <property type="match status" value="2"/>
</dbReference>
<keyword evidence="5" id="KW-0720">Serine protease</keyword>
<dbReference type="RefSeq" id="WP_257917941.1">
    <property type="nucleotide sequence ID" value="NZ_JAMXQV010000001.1"/>
</dbReference>
<dbReference type="Pfam" id="PF02983">
    <property type="entry name" value="Pro_Al_protease"/>
    <property type="match status" value="1"/>
</dbReference>
<gene>
    <name evidence="9" type="ORF">M8542_00475</name>
</gene>
<evidence type="ECO:0000256" key="4">
    <source>
        <dbReference type="ARBA" id="ARBA00022801"/>
    </source>
</evidence>
<evidence type="ECO:0000256" key="7">
    <source>
        <dbReference type="ARBA" id="ARBA00023157"/>
    </source>
</evidence>
<dbReference type="AlphaFoldDB" id="A0A9X2SGZ4"/>
<evidence type="ECO:0000313" key="10">
    <source>
        <dbReference type="Proteomes" id="UP001144096"/>
    </source>
</evidence>
<dbReference type="InterPro" id="IPR004236">
    <property type="entry name" value="Pept_S1_alpha_lytic"/>
</dbReference>
<organism evidence="9 10">
    <name type="scientific">Amycolatopsis iheyensis</name>
    <dbReference type="NCBI Taxonomy" id="2945988"/>
    <lineage>
        <taxon>Bacteria</taxon>
        <taxon>Bacillati</taxon>
        <taxon>Actinomycetota</taxon>
        <taxon>Actinomycetes</taxon>
        <taxon>Pseudonocardiales</taxon>
        <taxon>Pseudonocardiaceae</taxon>
        <taxon>Amycolatopsis</taxon>
    </lineage>
</organism>
<keyword evidence="10" id="KW-1185">Reference proteome</keyword>
<keyword evidence="3" id="KW-0732">Signal</keyword>
<name>A0A9X2SGZ4_9PSEU</name>
<dbReference type="GO" id="GO:0005576">
    <property type="term" value="C:extracellular region"/>
    <property type="evidence" value="ECO:0007669"/>
    <property type="project" value="InterPro"/>
</dbReference>
<evidence type="ECO:0000256" key="2">
    <source>
        <dbReference type="ARBA" id="ARBA00022670"/>
    </source>
</evidence>
<evidence type="ECO:0000259" key="8">
    <source>
        <dbReference type="Pfam" id="PF02983"/>
    </source>
</evidence>
<comment type="similarity">
    <text evidence="1">Belongs to the peptidase S1 family.</text>
</comment>
<feature type="domain" description="Peptidase S1A alpha-lytic prodomain" evidence="8">
    <location>
        <begin position="81"/>
        <end position="133"/>
    </location>
</feature>
<dbReference type="GO" id="GO:0004252">
    <property type="term" value="F:serine-type endopeptidase activity"/>
    <property type="evidence" value="ECO:0007669"/>
    <property type="project" value="InterPro"/>
</dbReference>
<sequence>MRTTRARIGVLGVATLGALTLGVSITPAVSAAADPLAVLSSFGAATGGYHLEAGKPVVNVLTEADAAKAKSSGVTAKVVRHSLGDLTAAKQQLDALGSVPNAGWGLDIARNQVVVDVYDATPAAQRDRLLETVRQYGDLARVERHPGAMSLFIKGGDEISNGRGLCSNGFNVEKDGQKLLLSAGHCEVLGGGGPWNGGATVGFKFPDEDNMLVENASGEGPSEVTDGTKITEFADAVVGEQMKRDGRTSGVTSGEVTKVDYTFEAEGYTVYHEFCTTATSAGGDSGGPAYDGGKGLGTLSGGDGSTSCFFPATLSAQRYGVTLPQS</sequence>
<dbReference type="InterPro" id="IPR001316">
    <property type="entry name" value="Pept_S1A_streptogrisin"/>
</dbReference>
<comment type="caution">
    <text evidence="9">The sequence shown here is derived from an EMBL/GenBank/DDBJ whole genome shotgun (WGS) entry which is preliminary data.</text>
</comment>
<evidence type="ECO:0000256" key="3">
    <source>
        <dbReference type="ARBA" id="ARBA00022729"/>
    </source>
</evidence>
<dbReference type="EMBL" id="JAMXQV010000001">
    <property type="protein sequence ID" value="MCR6481283.1"/>
    <property type="molecule type" value="Genomic_DNA"/>
</dbReference>
<dbReference type="InterPro" id="IPR043504">
    <property type="entry name" value="Peptidase_S1_PA_chymotrypsin"/>
</dbReference>
<keyword evidence="6" id="KW-0865">Zymogen</keyword>
<keyword evidence="4" id="KW-0378">Hydrolase</keyword>
<accession>A0A9X2SGZ4</accession>
<evidence type="ECO:0000256" key="5">
    <source>
        <dbReference type="ARBA" id="ARBA00022825"/>
    </source>
</evidence>
<protein>
    <submittedName>
        <fullName evidence="9">S1 family peptidase</fullName>
    </submittedName>
</protein>
<dbReference type="SUPFAM" id="SSF50494">
    <property type="entry name" value="Trypsin-like serine proteases"/>
    <property type="match status" value="1"/>
</dbReference>
<dbReference type="GO" id="GO:0006508">
    <property type="term" value="P:proteolysis"/>
    <property type="evidence" value="ECO:0007669"/>
    <property type="project" value="UniProtKB-KW"/>
</dbReference>
<proteinExistence type="inferred from homology"/>
<dbReference type="CDD" id="cd21112">
    <property type="entry name" value="alphaLP-like"/>
    <property type="match status" value="1"/>
</dbReference>
<evidence type="ECO:0000256" key="1">
    <source>
        <dbReference type="ARBA" id="ARBA00007664"/>
    </source>
</evidence>